<reference evidence="12" key="1">
    <citation type="submission" date="2023-06" db="EMBL/GenBank/DDBJ databases">
        <authorList>
            <person name="Kurt Z."/>
        </authorList>
    </citation>
    <scope>NUCLEOTIDE SEQUENCE</scope>
</reference>
<keyword evidence="15" id="KW-1185">Reference proteome</keyword>
<evidence type="ECO:0000256" key="6">
    <source>
        <dbReference type="ARBA" id="ARBA00023054"/>
    </source>
</evidence>
<evidence type="ECO:0000313" key="13">
    <source>
        <dbReference type="EMBL" id="CAL6008235.1"/>
    </source>
</evidence>
<keyword evidence="8" id="KW-0137">Centromere</keyword>
<keyword evidence="3" id="KW-0158">Chromosome</keyword>
<organism evidence="12">
    <name type="scientific">Hexamita inflata</name>
    <dbReference type="NCBI Taxonomy" id="28002"/>
    <lineage>
        <taxon>Eukaryota</taxon>
        <taxon>Metamonada</taxon>
        <taxon>Diplomonadida</taxon>
        <taxon>Hexamitidae</taxon>
        <taxon>Hexamitinae</taxon>
        <taxon>Hexamita</taxon>
    </lineage>
</organism>
<comment type="similarity">
    <text evidence="2">Belongs to the NUF2 family.</text>
</comment>
<evidence type="ECO:0000256" key="9">
    <source>
        <dbReference type="SAM" id="Coils"/>
    </source>
</evidence>
<evidence type="ECO:0000256" key="5">
    <source>
        <dbReference type="ARBA" id="ARBA00022776"/>
    </source>
</evidence>
<feature type="coiled-coil region" evidence="9">
    <location>
        <begin position="249"/>
        <end position="405"/>
    </location>
</feature>
<evidence type="ECO:0000313" key="14">
    <source>
        <dbReference type="EMBL" id="CAL6036250.1"/>
    </source>
</evidence>
<keyword evidence="6 9" id="KW-0175">Coiled coil</keyword>
<feature type="coiled-coil region" evidence="9">
    <location>
        <begin position="131"/>
        <end position="172"/>
    </location>
</feature>
<dbReference type="EMBL" id="CATOUU010000967">
    <property type="protein sequence ID" value="CAI9963245.1"/>
    <property type="molecule type" value="Genomic_DNA"/>
</dbReference>
<evidence type="ECO:0000256" key="4">
    <source>
        <dbReference type="ARBA" id="ARBA00022618"/>
    </source>
</evidence>
<evidence type="ECO:0000256" key="8">
    <source>
        <dbReference type="ARBA" id="ARBA00023328"/>
    </source>
</evidence>
<dbReference type="EMBL" id="CAXDID020000133">
    <property type="protein sequence ID" value="CAL6036250.1"/>
    <property type="molecule type" value="Genomic_DNA"/>
</dbReference>
<dbReference type="InterPro" id="IPR038275">
    <property type="entry name" value="Nuf2_N_sf"/>
</dbReference>
<comment type="caution">
    <text evidence="12">The sequence shown here is derived from an EMBL/GenBank/DDBJ whole genome shotgun (WGS) entry which is preliminary data.</text>
</comment>
<dbReference type="Pfam" id="PF03800">
    <property type="entry name" value="Nuf2"/>
    <property type="match status" value="1"/>
</dbReference>
<dbReference type="EMBL" id="CAXDID020000057">
    <property type="protein sequence ID" value="CAL6008235.1"/>
    <property type="molecule type" value="Genomic_DNA"/>
</dbReference>
<proteinExistence type="inferred from homology"/>
<keyword evidence="5" id="KW-0498">Mitosis</keyword>
<dbReference type="GO" id="GO:0031262">
    <property type="term" value="C:Ndc80 complex"/>
    <property type="evidence" value="ECO:0007669"/>
    <property type="project" value="InterPro"/>
</dbReference>
<comment type="subcellular location">
    <subcellularLocation>
        <location evidence="1">Chromosome</location>
        <location evidence="1">Centromere</location>
    </subcellularLocation>
</comment>
<evidence type="ECO:0000256" key="3">
    <source>
        <dbReference type="ARBA" id="ARBA00022454"/>
    </source>
</evidence>
<keyword evidence="4" id="KW-0132">Cell division</keyword>
<keyword evidence="7" id="KW-0131">Cell cycle</keyword>
<dbReference type="Gene3D" id="1.10.418.60">
    <property type="entry name" value="Ncd80 complex, Nuf2 subunit"/>
    <property type="match status" value="1"/>
</dbReference>
<dbReference type="InterPro" id="IPR005549">
    <property type="entry name" value="Kinetochore_Nuf2_N"/>
</dbReference>
<dbReference type="AlphaFoldDB" id="A0AA86R7F1"/>
<dbReference type="EMBL" id="CATOUU010000845">
    <property type="protein sequence ID" value="CAI9954167.1"/>
    <property type="molecule type" value="Genomic_DNA"/>
</dbReference>
<gene>
    <name evidence="13" type="ORF">HINF_LOCUS21019</name>
    <name evidence="14" type="ORF">HINF_LOCUS36321</name>
    <name evidence="11" type="ORF">HINF_LOCUS41812</name>
    <name evidence="12" type="ORF">HINF_LOCUS50890</name>
</gene>
<reference evidence="13 15" key="2">
    <citation type="submission" date="2024-07" db="EMBL/GenBank/DDBJ databases">
        <authorList>
            <person name="Akdeniz Z."/>
        </authorList>
    </citation>
    <scope>NUCLEOTIDE SEQUENCE [LARGE SCALE GENOMIC DNA]</scope>
</reference>
<feature type="domain" description="Kinetochore protein Nuf2 N-terminal" evidence="10">
    <location>
        <begin position="6"/>
        <end position="142"/>
    </location>
</feature>
<evidence type="ECO:0000256" key="1">
    <source>
        <dbReference type="ARBA" id="ARBA00004584"/>
    </source>
</evidence>
<evidence type="ECO:0000313" key="11">
    <source>
        <dbReference type="EMBL" id="CAI9954167.1"/>
    </source>
</evidence>
<protein>
    <submittedName>
        <fullName evidence="12">Kinetochore protein nuf2</fullName>
    </submittedName>
    <submittedName>
        <fullName evidence="13">Kinetochore_protein nuf2</fullName>
    </submittedName>
</protein>
<evidence type="ECO:0000259" key="10">
    <source>
        <dbReference type="Pfam" id="PF03800"/>
    </source>
</evidence>
<evidence type="ECO:0000256" key="2">
    <source>
        <dbReference type="ARBA" id="ARBA00005498"/>
    </source>
</evidence>
<evidence type="ECO:0000313" key="15">
    <source>
        <dbReference type="Proteomes" id="UP001642409"/>
    </source>
</evidence>
<accession>A0AA86R7F1</accession>
<dbReference type="Proteomes" id="UP001642409">
    <property type="component" value="Unassembled WGS sequence"/>
</dbReference>
<sequence length="438" mass="51997">MNQKLDSFPLIDEQTIVQILNELNINVEMSDLRQPTFEKVKYIFSGFYEYLNLEEPHKIIMKNQAEINHVFRCSTQDTHSLSLPLITFFRQMKRILNSCDVSDFRLQDLTSPSRKRLQIQISALFNYNNFMESMKQNINDNLVENKNQKNNFEFLQRSAAQKREELLNLQEEDNILEPMLAELTTNINIQISNLHMNLQNYDTAIQRITGIQTQISNLEFNNKQLDIANNKLSVSIENLRLRRYNPENLDQLKMEIARFEREISQQTKNQQDIADKINDLDTTEINLAQLYQELQNFSEQTEKLRNLTQSQKSTLEIVEQQKDANQGLKQEKMQIDQELDQNQQLFTFYKSLQQNQNNDLKNDYLQKMEDKEKLQKIIDDISNELQQHKFELENVNENLEECRKTHQFRSTKLVEQINELIKTWVVQADEMDRIMAGK</sequence>
<evidence type="ECO:0000313" key="12">
    <source>
        <dbReference type="EMBL" id="CAI9963245.1"/>
    </source>
</evidence>
<name>A0AA86R7F1_9EUKA</name>
<dbReference type="GO" id="GO:0051301">
    <property type="term" value="P:cell division"/>
    <property type="evidence" value="ECO:0007669"/>
    <property type="project" value="UniProtKB-KW"/>
</dbReference>
<evidence type="ECO:0000256" key="7">
    <source>
        <dbReference type="ARBA" id="ARBA00023306"/>
    </source>
</evidence>